<organism evidence="2 3">
    <name type="scientific">Nocardia caishijiensis</name>
    <dbReference type="NCBI Taxonomy" id="184756"/>
    <lineage>
        <taxon>Bacteria</taxon>
        <taxon>Bacillati</taxon>
        <taxon>Actinomycetota</taxon>
        <taxon>Actinomycetes</taxon>
        <taxon>Mycobacteriales</taxon>
        <taxon>Nocardiaceae</taxon>
        <taxon>Nocardia</taxon>
    </lineage>
</organism>
<gene>
    <name evidence="2" type="ORF">FNL39_106131</name>
</gene>
<evidence type="ECO:0000256" key="1">
    <source>
        <dbReference type="SAM" id="MobiDB-lite"/>
    </source>
</evidence>
<dbReference type="RefSeq" id="WP_067984020.1">
    <property type="nucleotide sequence ID" value="NZ_VMSD01000006.1"/>
</dbReference>
<feature type="compositionally biased region" description="Low complexity" evidence="1">
    <location>
        <begin position="164"/>
        <end position="188"/>
    </location>
</feature>
<evidence type="ECO:0008006" key="4">
    <source>
        <dbReference type="Google" id="ProtNLM"/>
    </source>
</evidence>
<comment type="caution">
    <text evidence="2">The sequence shown here is derived from an EMBL/GenBank/DDBJ whole genome shotgun (WGS) entry which is preliminary data.</text>
</comment>
<accession>A0ABQ6YIX5</accession>
<proteinExistence type="predicted"/>
<keyword evidence="3" id="KW-1185">Reference proteome</keyword>
<dbReference type="Proteomes" id="UP000798951">
    <property type="component" value="Unassembled WGS sequence"/>
</dbReference>
<protein>
    <recommendedName>
        <fullName evidence="4">Septum formation-related domain-containing protein</fullName>
    </recommendedName>
</protein>
<evidence type="ECO:0000313" key="3">
    <source>
        <dbReference type="Proteomes" id="UP000798951"/>
    </source>
</evidence>
<reference evidence="2 3" key="1">
    <citation type="submission" date="2019-07" db="EMBL/GenBank/DDBJ databases">
        <title>Genomic Encyclopedia of Type Strains, Phase IV (KMG-IV): sequencing the most valuable type-strain genomes for metagenomic binning, comparative biology and taxonomic classification.</title>
        <authorList>
            <person name="Goeker M."/>
        </authorList>
    </citation>
    <scope>NUCLEOTIDE SEQUENCE [LARGE SCALE GENOMIC DNA]</scope>
    <source>
        <strain evidence="2 3">DSM 44831</strain>
    </source>
</reference>
<evidence type="ECO:0000313" key="2">
    <source>
        <dbReference type="EMBL" id="KAF0845743.1"/>
    </source>
</evidence>
<dbReference type="EMBL" id="VMSD01000006">
    <property type="protein sequence ID" value="KAF0845743.1"/>
    <property type="molecule type" value="Genomic_DNA"/>
</dbReference>
<sequence>MSHHRTIALSVCALTIVSTAILTGCRIGADDRKTPAEAEPPTLREVNPADYRLSNGGYAFATDFGARCMLVTEGTHPNIHCYLSFRDSEPLVEDPESGKPVAPDSILIDEQGARIVASTSGGQDFFDLPLLPADSRLSIGKFSCTLGVTLVCTTDRGSFAFDPTTATASLPAPPTSTSRPSSPSETTPGQGTLCGQLGEDNVLVNRGQVDCATAMSVMTRYRDPATVTDGNAQHATVDDWYCATPTLGKSTINGYRSACERASGTDEIMLKGSTEPILSNVVNAEDYEYSGQSYAPRTFFFRTPAANFYCAMRAAPSGTTLDVTAGCNGATADGMPADAPDLPSGSSGAPRKATAIELTASGSHFAAQGSPGFTNLDDTAGTKPLAVGDTIFVYSNWCTVTTTDSITCTDGTHRFRITPSTSTLE</sequence>
<dbReference type="PROSITE" id="PS51257">
    <property type="entry name" value="PROKAR_LIPOPROTEIN"/>
    <property type="match status" value="1"/>
</dbReference>
<feature type="region of interest" description="Disordered" evidence="1">
    <location>
        <begin position="164"/>
        <end position="195"/>
    </location>
</feature>
<name>A0ABQ6YIX5_9NOCA</name>